<proteinExistence type="predicted"/>
<evidence type="ECO:0000313" key="4">
    <source>
        <dbReference type="EMBL" id="CAD5229166.1"/>
    </source>
</evidence>
<dbReference type="OrthoDB" id="6730379at2759"/>
<dbReference type="PANTHER" id="PTHR23295:SF6">
    <property type="entry name" value="NEOSIN, ISOFORM A"/>
    <property type="match status" value="1"/>
</dbReference>
<evidence type="ECO:0000313" key="5">
    <source>
        <dbReference type="Proteomes" id="UP000614601"/>
    </source>
</evidence>
<feature type="region of interest" description="Disordered" evidence="2">
    <location>
        <begin position="340"/>
        <end position="364"/>
    </location>
</feature>
<keyword evidence="1" id="KW-0694">RNA-binding</keyword>
<dbReference type="SMART" id="SM00360">
    <property type="entry name" value="RRM"/>
    <property type="match status" value="1"/>
</dbReference>
<comment type="caution">
    <text evidence="4">The sequence shown here is derived from an EMBL/GenBank/DDBJ whole genome shotgun (WGS) entry which is preliminary data.</text>
</comment>
<feature type="region of interest" description="Disordered" evidence="2">
    <location>
        <begin position="42"/>
        <end position="70"/>
    </location>
</feature>
<gene>
    <name evidence="4" type="ORF">BOKJ2_LOCUS13225</name>
</gene>
<dbReference type="InterPro" id="IPR035979">
    <property type="entry name" value="RBD_domain_sf"/>
</dbReference>
<dbReference type="Pfam" id="PF00076">
    <property type="entry name" value="RRM_1"/>
    <property type="match status" value="1"/>
</dbReference>
<evidence type="ECO:0000259" key="3">
    <source>
        <dbReference type="PROSITE" id="PS50102"/>
    </source>
</evidence>
<dbReference type="GO" id="GO:0003723">
    <property type="term" value="F:RNA binding"/>
    <property type="evidence" value="ECO:0007669"/>
    <property type="project" value="UniProtKB-UniRule"/>
</dbReference>
<sequence length="419" mass="46871">MFNQNAYGYGFNATVPQSAYYNVPGGYQAANGYGMPMAYPEPATSSRVESPPRSSSKHRNSKISTDTSSKDPTALASRIFIGNVSTSTTRDEIIDTCRPFGRLRAVSLFKGFSFVQYSAPEEAALAVQALESYTLNGSKLDVRAVSVAAVKGSVLNSGQVKRPKTDFFFGGVKVRPDVVNGRNRSFAEDISPSLKTLQFHDHQQKDTLICGSCRSTFTDIVDYIRHRRQPNCLYFEKEVCPKTMSCFTCNAEFKDPWIFTQHLIHRHSINLFKGQPKSDPIQFEAKYGQFEQAPAESDDSDSEEKTNNDQSEYENGNGEPSAKKQRQWTEAFNDFREVREMDGRARSSRSPSPPHRPVEPLDFVKAFRDTSRPMQNTNPAPEPAFHLPQNPIKLASANSSALTDEEQLRMLAEFDSSGF</sequence>
<organism evidence="4 5">
    <name type="scientific">Bursaphelenchus okinawaensis</name>
    <dbReference type="NCBI Taxonomy" id="465554"/>
    <lineage>
        <taxon>Eukaryota</taxon>
        <taxon>Metazoa</taxon>
        <taxon>Ecdysozoa</taxon>
        <taxon>Nematoda</taxon>
        <taxon>Chromadorea</taxon>
        <taxon>Rhabditida</taxon>
        <taxon>Tylenchina</taxon>
        <taxon>Tylenchomorpha</taxon>
        <taxon>Aphelenchoidea</taxon>
        <taxon>Aphelenchoididae</taxon>
        <taxon>Bursaphelenchus</taxon>
    </lineage>
</organism>
<feature type="compositionally biased region" description="Low complexity" evidence="2">
    <location>
        <begin position="45"/>
        <end position="54"/>
    </location>
</feature>
<feature type="region of interest" description="Disordered" evidence="2">
    <location>
        <begin position="290"/>
        <end position="327"/>
    </location>
</feature>
<dbReference type="InterPro" id="IPR052600">
    <property type="entry name" value="Nuc_rcpt_coact/corep"/>
</dbReference>
<dbReference type="SUPFAM" id="SSF54928">
    <property type="entry name" value="RNA-binding domain, RBD"/>
    <property type="match status" value="1"/>
</dbReference>
<dbReference type="EMBL" id="CAJFDH010000006">
    <property type="protein sequence ID" value="CAD5229166.1"/>
    <property type="molecule type" value="Genomic_DNA"/>
</dbReference>
<keyword evidence="5" id="KW-1185">Reference proteome</keyword>
<dbReference type="Proteomes" id="UP000614601">
    <property type="component" value="Unassembled WGS sequence"/>
</dbReference>
<reference evidence="4" key="1">
    <citation type="submission" date="2020-09" db="EMBL/GenBank/DDBJ databases">
        <authorList>
            <person name="Kikuchi T."/>
        </authorList>
    </citation>
    <scope>NUCLEOTIDE SEQUENCE</scope>
    <source>
        <strain evidence="4">SH1</strain>
    </source>
</reference>
<dbReference type="Gene3D" id="3.30.70.330">
    <property type="match status" value="1"/>
</dbReference>
<evidence type="ECO:0000256" key="2">
    <source>
        <dbReference type="SAM" id="MobiDB-lite"/>
    </source>
</evidence>
<dbReference type="PANTHER" id="PTHR23295">
    <property type="entry name" value="NUCLEAR RECEPTOR COACTIVATOR 5-RELATED"/>
    <property type="match status" value="1"/>
</dbReference>
<dbReference type="EMBL" id="CAJFCW020000006">
    <property type="protein sequence ID" value="CAG9125930.1"/>
    <property type="molecule type" value="Genomic_DNA"/>
</dbReference>
<accession>A0A811LLN3</accession>
<name>A0A811LLN3_9BILA</name>
<dbReference type="PROSITE" id="PS50102">
    <property type="entry name" value="RRM"/>
    <property type="match status" value="1"/>
</dbReference>
<protein>
    <recommendedName>
        <fullName evidence="3">RRM domain-containing protein</fullName>
    </recommendedName>
</protein>
<evidence type="ECO:0000256" key="1">
    <source>
        <dbReference type="PROSITE-ProRule" id="PRU00176"/>
    </source>
</evidence>
<dbReference type="InterPro" id="IPR000504">
    <property type="entry name" value="RRM_dom"/>
</dbReference>
<dbReference type="InterPro" id="IPR012677">
    <property type="entry name" value="Nucleotide-bd_a/b_plait_sf"/>
</dbReference>
<dbReference type="AlphaFoldDB" id="A0A811LLN3"/>
<dbReference type="Proteomes" id="UP000783686">
    <property type="component" value="Unassembled WGS sequence"/>
</dbReference>
<feature type="domain" description="RRM" evidence="3">
    <location>
        <begin position="77"/>
        <end position="152"/>
    </location>
</feature>